<dbReference type="EMBL" id="PGCJ01000035">
    <property type="protein sequence ID" value="PLW55197.1"/>
    <property type="molecule type" value="Genomic_DNA"/>
</dbReference>
<reference evidence="4 5" key="1">
    <citation type="submission" date="2017-11" db="EMBL/GenBank/DDBJ databases">
        <title>De novo assembly and phasing of dikaryotic genomes from two isolates of Puccinia coronata f. sp. avenae, the causal agent of oat crown rust.</title>
        <authorList>
            <person name="Miller M.E."/>
            <person name="Zhang Y."/>
            <person name="Omidvar V."/>
            <person name="Sperschneider J."/>
            <person name="Schwessinger B."/>
            <person name="Raley C."/>
            <person name="Palmer J.M."/>
            <person name="Garnica D."/>
            <person name="Upadhyaya N."/>
            <person name="Rathjen J."/>
            <person name="Taylor J.M."/>
            <person name="Park R.F."/>
            <person name="Dodds P.N."/>
            <person name="Hirsch C.D."/>
            <person name="Kianian S.F."/>
            <person name="Figueroa M."/>
        </authorList>
    </citation>
    <scope>NUCLEOTIDE SEQUENCE [LARGE SCALE GENOMIC DNA]</scope>
    <source>
        <strain evidence="4">12NC29</strain>
    </source>
</reference>
<dbReference type="AlphaFoldDB" id="A0A2N5VYY5"/>
<feature type="region of interest" description="Disordered" evidence="2">
    <location>
        <begin position="304"/>
        <end position="341"/>
    </location>
</feature>
<dbReference type="PANTHER" id="PTHR45023">
    <property type="match status" value="1"/>
</dbReference>
<evidence type="ECO:0000259" key="3">
    <source>
        <dbReference type="Pfam" id="PF14303"/>
    </source>
</evidence>
<feature type="compositionally biased region" description="Polar residues" evidence="2">
    <location>
        <begin position="135"/>
        <end position="172"/>
    </location>
</feature>
<dbReference type="OrthoDB" id="2507178at2759"/>
<accession>A0A2N5VYY5</accession>
<evidence type="ECO:0000313" key="5">
    <source>
        <dbReference type="Proteomes" id="UP000235388"/>
    </source>
</evidence>
<feature type="region of interest" description="Disordered" evidence="2">
    <location>
        <begin position="130"/>
        <end position="180"/>
    </location>
</feature>
<name>A0A2N5VYY5_9BASI</name>
<dbReference type="PANTHER" id="PTHR45023:SF4">
    <property type="entry name" value="GLYCINE-RICH PROTEIN-RELATED"/>
    <property type="match status" value="1"/>
</dbReference>
<evidence type="ECO:0000313" key="4">
    <source>
        <dbReference type="EMBL" id="PLW55197.1"/>
    </source>
</evidence>
<organism evidence="4 5">
    <name type="scientific">Puccinia coronata f. sp. avenae</name>
    <dbReference type="NCBI Taxonomy" id="200324"/>
    <lineage>
        <taxon>Eukaryota</taxon>
        <taxon>Fungi</taxon>
        <taxon>Dikarya</taxon>
        <taxon>Basidiomycota</taxon>
        <taxon>Pucciniomycotina</taxon>
        <taxon>Pucciniomycetes</taxon>
        <taxon>Pucciniales</taxon>
        <taxon>Pucciniaceae</taxon>
        <taxon>Puccinia</taxon>
    </lineage>
</organism>
<feature type="region of interest" description="Disordered" evidence="2">
    <location>
        <begin position="205"/>
        <end position="227"/>
    </location>
</feature>
<feature type="compositionally biased region" description="Polar residues" evidence="2">
    <location>
        <begin position="22"/>
        <end position="34"/>
    </location>
</feature>
<protein>
    <recommendedName>
        <fullName evidence="3">No apical meristem-associated C-terminal domain-containing protein</fullName>
    </recommendedName>
</protein>
<feature type="compositionally biased region" description="Polar residues" evidence="2">
    <location>
        <begin position="315"/>
        <end position="330"/>
    </location>
</feature>
<sequence length="372" mass="42133">MTTAKSRTSNFTPTEDEHLARSWSQVSQDPLTNNSQKRDAFWETITRTFNARTGSSRETKSLMNRWDAIRKRTLKFGAIYHKIREYPPSGTTETNHLKLAKEAYYNKVSKLFIFETAWDVLKDLDKWRQSRSKSQKNVANTSTQSQPAPTSDPPSSNAPLSTPNFQNGTSEPNSEEPVRPIGIKRAKQQAASEYASKKKLQLLEKNTAKGQRRSKQMSEASAIQTETNKIQKRQADAKQALANIKIMDKDLATVTDEWLHEYFLKRKKRIVEDLRKREIEEAEQAKKDAAEKAKEAEAIRGQLAATRGQPAATCGQPSTNCVQTSTTRGQPTLDDEHDNDNELSYHLDFSQLNDSEDAQSELNVDPDLIDQV</sequence>
<dbReference type="STRING" id="200324.A0A2N5VYY5"/>
<dbReference type="InterPro" id="IPR029466">
    <property type="entry name" value="NAM-associated_C"/>
</dbReference>
<proteinExistence type="predicted"/>
<comment type="caution">
    <text evidence="4">The sequence shown here is derived from an EMBL/GenBank/DDBJ whole genome shotgun (WGS) entry which is preliminary data.</text>
</comment>
<feature type="domain" description="No apical meristem-associated C-terminal" evidence="3">
    <location>
        <begin position="111"/>
        <end position="270"/>
    </location>
</feature>
<evidence type="ECO:0000256" key="2">
    <source>
        <dbReference type="SAM" id="MobiDB-lite"/>
    </source>
</evidence>
<dbReference type="Pfam" id="PF14303">
    <property type="entry name" value="NAM-associated"/>
    <property type="match status" value="1"/>
</dbReference>
<evidence type="ECO:0000256" key="1">
    <source>
        <dbReference type="SAM" id="Coils"/>
    </source>
</evidence>
<keyword evidence="5" id="KW-1185">Reference proteome</keyword>
<feature type="region of interest" description="Disordered" evidence="2">
    <location>
        <begin position="1"/>
        <end position="34"/>
    </location>
</feature>
<dbReference type="Proteomes" id="UP000235388">
    <property type="component" value="Unassembled WGS sequence"/>
</dbReference>
<feature type="compositionally biased region" description="Polar residues" evidence="2">
    <location>
        <begin position="217"/>
        <end position="227"/>
    </location>
</feature>
<keyword evidence="1" id="KW-0175">Coiled coil</keyword>
<gene>
    <name evidence="4" type="ORF">PCANC_03294</name>
</gene>
<feature type="coiled-coil region" evidence="1">
    <location>
        <begin position="268"/>
        <end position="302"/>
    </location>
</feature>
<feature type="compositionally biased region" description="Polar residues" evidence="2">
    <location>
        <begin position="1"/>
        <end position="13"/>
    </location>
</feature>